<protein>
    <submittedName>
        <fullName evidence="1">Uncharacterized protein</fullName>
    </submittedName>
</protein>
<name>A0A0S7BEQ3_9CHLR</name>
<dbReference type="Proteomes" id="UP000055060">
    <property type="component" value="Unassembled WGS sequence"/>
</dbReference>
<dbReference type="RefSeq" id="WP_075072285.1">
    <property type="nucleotide sequence ID" value="NZ_DF967972.1"/>
</dbReference>
<dbReference type="STRING" id="360412.LARV_00642"/>
<dbReference type="AlphaFoldDB" id="A0A0S7BEQ3"/>
<organism evidence="1">
    <name type="scientific">Longilinea arvoryzae</name>
    <dbReference type="NCBI Taxonomy" id="360412"/>
    <lineage>
        <taxon>Bacteria</taxon>
        <taxon>Bacillati</taxon>
        <taxon>Chloroflexota</taxon>
        <taxon>Anaerolineae</taxon>
        <taxon>Anaerolineales</taxon>
        <taxon>Anaerolineaceae</taxon>
        <taxon>Longilinea</taxon>
    </lineage>
</organism>
<evidence type="ECO:0000313" key="2">
    <source>
        <dbReference type="Proteomes" id="UP000055060"/>
    </source>
</evidence>
<gene>
    <name evidence="1" type="ORF">LARV_00642</name>
</gene>
<dbReference type="EMBL" id="DF967972">
    <property type="protein sequence ID" value="GAP12902.1"/>
    <property type="molecule type" value="Genomic_DNA"/>
</dbReference>
<proteinExistence type="predicted"/>
<keyword evidence="2" id="KW-1185">Reference proteome</keyword>
<reference evidence="1" key="1">
    <citation type="submission" date="2015-07" db="EMBL/GenBank/DDBJ databases">
        <title>Draft Genome Sequences of Anaerolinea thermolimosa IMO-1, Bellilinea caldifistulae GOMI-1, Leptolinea tardivitalis YMTK-2, Levilinea saccharolytica KIBI-1,Longilinea arvoryzae KOME-1, Previously Described as Members of the Anaerolineaceae (Chloroflexi).</title>
        <authorList>
            <person name="Sekiguchi Y."/>
            <person name="Ohashi A."/>
            <person name="Matsuura N."/>
            <person name="Tourlousse M.D."/>
        </authorList>
    </citation>
    <scope>NUCLEOTIDE SEQUENCE [LARGE SCALE GENOMIC DNA]</scope>
    <source>
        <strain evidence="1">KOME-1</strain>
    </source>
</reference>
<evidence type="ECO:0000313" key="1">
    <source>
        <dbReference type="EMBL" id="GAP12902.1"/>
    </source>
</evidence>
<accession>A0A0S7BEQ3</accession>
<sequence length="138" mass="14419">MLDLTTLRARLRAWLSDSTGLALSDGLLDEAALQALDAINRAGATGYSVQGLGEAPITTLPAALEILLVHGAGALAAEGAAVAAERLLEPDGQRTTVLVAWGRAQYGRFQIALAELRARQMQSGLEPPYAAWGEAPDV</sequence>